<dbReference type="InterPro" id="IPR011990">
    <property type="entry name" value="TPR-like_helical_dom_sf"/>
</dbReference>
<name>A0ABS0XGI1_9ACTN</name>
<comment type="caution">
    <text evidence="1">The sequence shown here is derived from an EMBL/GenBank/DDBJ whole genome shotgun (WGS) entry which is preliminary data.</text>
</comment>
<proteinExistence type="predicted"/>
<evidence type="ECO:0000313" key="1">
    <source>
        <dbReference type="EMBL" id="MBJ3812338.1"/>
    </source>
</evidence>
<gene>
    <name evidence="1" type="ORF">JGB26_35540</name>
</gene>
<accession>A0ABS0XGI1</accession>
<sequence>MGAVNLLCRLYHCTVHDLGLASPHGSLALPETGELRGPAAPCVGLVTADPLTDRVDAARRSVDRMLALSSVSTTQMDLLDGRILDARRQYLYTPPSQMLHALLNELDEVKSLAIDRQPAAVQGRLSEMTAVLATLVADSLMKLGNLASSRAWYDTAQSAADDSGNVMLRARVRAQRAMLPYYYGPLEGAVTLGREARLLSRGRPTSTASFAAAAEARALARQGNTAEAESTIIVAQRLYEQCEPGDQDDAFAFPERRMLLYMSGVYTAMGRSSQARKVQEQALALYPARTGIDPALLQLEAAICLALDRSPSEACQLAGAAFLKVPAGHRTHILEERARDVLDVLPPGIKSGRAARELTEILALPTGPR</sequence>
<dbReference type="EMBL" id="JAEKOZ010000036">
    <property type="protein sequence ID" value="MBJ3812338.1"/>
    <property type="molecule type" value="Genomic_DNA"/>
</dbReference>
<dbReference type="Gene3D" id="1.25.40.10">
    <property type="entry name" value="Tetratricopeptide repeat domain"/>
    <property type="match status" value="1"/>
</dbReference>
<dbReference type="Proteomes" id="UP000634780">
    <property type="component" value="Unassembled WGS sequence"/>
</dbReference>
<evidence type="ECO:0000313" key="2">
    <source>
        <dbReference type="Proteomes" id="UP000634780"/>
    </source>
</evidence>
<keyword evidence="2" id="KW-1185">Reference proteome</keyword>
<organism evidence="1 2">
    <name type="scientific">Streptomyces flavofungini</name>
    <dbReference type="NCBI Taxonomy" id="68200"/>
    <lineage>
        <taxon>Bacteria</taxon>
        <taxon>Bacillati</taxon>
        <taxon>Actinomycetota</taxon>
        <taxon>Actinomycetes</taxon>
        <taxon>Kitasatosporales</taxon>
        <taxon>Streptomycetaceae</taxon>
        <taxon>Streptomyces</taxon>
    </lineage>
</organism>
<reference evidence="1 2" key="1">
    <citation type="submission" date="2020-12" db="EMBL/GenBank/DDBJ databases">
        <title>Streptomyces typhae sp. nov., a novel endophytic actinomycete isolated from the root of cattail pollen (Typha angustifolia L.).</title>
        <authorList>
            <person name="Peng C."/>
            <person name="Liu C."/>
        </authorList>
    </citation>
    <scope>NUCLEOTIDE SEQUENCE [LARGE SCALE GENOMIC DNA]</scope>
    <source>
        <strain evidence="1 2">JCM 4753</strain>
    </source>
</reference>
<dbReference type="SUPFAM" id="SSF48452">
    <property type="entry name" value="TPR-like"/>
    <property type="match status" value="1"/>
</dbReference>
<protein>
    <submittedName>
        <fullName evidence="1">XRE family transcriptional regulator</fullName>
    </submittedName>
</protein>